<dbReference type="InterPro" id="IPR052751">
    <property type="entry name" value="Plant_MAPKKK"/>
</dbReference>
<dbReference type="InterPro" id="IPR011009">
    <property type="entry name" value="Kinase-like_dom_sf"/>
</dbReference>
<gene>
    <name evidence="1" type="ORF">RchiOBHm_Chr2g0133111</name>
</gene>
<dbReference type="PANTHER" id="PTHR48011">
    <property type="entry name" value="CCR4-NOT TRANSCRIPTIONAL COMPLEX SUBUNIT CAF120-RELATED"/>
    <property type="match status" value="1"/>
</dbReference>
<dbReference type="GO" id="GO:0004709">
    <property type="term" value="F:MAP kinase kinase kinase activity"/>
    <property type="evidence" value="ECO:0007669"/>
    <property type="project" value="UniProtKB-EC"/>
</dbReference>
<dbReference type="SUPFAM" id="SSF56112">
    <property type="entry name" value="Protein kinase-like (PK-like)"/>
    <property type="match status" value="1"/>
</dbReference>
<dbReference type="Gene3D" id="1.10.510.10">
    <property type="entry name" value="Transferase(Phosphotransferase) domain 1"/>
    <property type="match status" value="1"/>
</dbReference>
<reference evidence="1 2" key="1">
    <citation type="journal article" date="2018" name="Nat. Genet.">
        <title>The Rosa genome provides new insights in the design of modern roses.</title>
        <authorList>
            <person name="Bendahmane M."/>
        </authorList>
    </citation>
    <scope>NUCLEOTIDE SEQUENCE [LARGE SCALE GENOMIC DNA]</scope>
    <source>
        <strain evidence="2">cv. Old Blush</strain>
    </source>
</reference>
<comment type="caution">
    <text evidence="1">The sequence shown here is derived from an EMBL/GenBank/DDBJ whole genome shotgun (WGS) entry which is preliminary data.</text>
</comment>
<dbReference type="EC" id="2.7.11.25" evidence="1"/>
<evidence type="ECO:0000313" key="2">
    <source>
        <dbReference type="Proteomes" id="UP000238479"/>
    </source>
</evidence>
<keyword evidence="1" id="KW-0418">Kinase</keyword>
<sequence length="49" mass="5608">MEQKIPDTFSSQAKDFLQLCLATVPEQRWTAEDLQSHPFVANLELDSDN</sequence>
<proteinExistence type="predicted"/>
<dbReference type="AlphaFoldDB" id="A0A2P6RVH5"/>
<protein>
    <submittedName>
        <fullName evidence="1">Putative mitogen-activated protein kinase kinase kinase</fullName>
        <ecNumber evidence="1">2.7.11.25</ecNumber>
    </submittedName>
</protein>
<name>A0A2P6RVH5_ROSCH</name>
<dbReference type="Proteomes" id="UP000238479">
    <property type="component" value="Chromosome 2"/>
</dbReference>
<keyword evidence="1" id="KW-0808">Transferase</keyword>
<keyword evidence="2" id="KW-1185">Reference proteome</keyword>
<dbReference type="PANTHER" id="PTHR48011:SF4">
    <property type="entry name" value="MITOGEN-ACTIVATED PROTEIN KINASE KINASE KINASE 19"/>
    <property type="match status" value="1"/>
</dbReference>
<organism evidence="1 2">
    <name type="scientific">Rosa chinensis</name>
    <name type="common">China rose</name>
    <dbReference type="NCBI Taxonomy" id="74649"/>
    <lineage>
        <taxon>Eukaryota</taxon>
        <taxon>Viridiplantae</taxon>
        <taxon>Streptophyta</taxon>
        <taxon>Embryophyta</taxon>
        <taxon>Tracheophyta</taxon>
        <taxon>Spermatophyta</taxon>
        <taxon>Magnoliopsida</taxon>
        <taxon>eudicotyledons</taxon>
        <taxon>Gunneridae</taxon>
        <taxon>Pentapetalae</taxon>
        <taxon>rosids</taxon>
        <taxon>fabids</taxon>
        <taxon>Rosales</taxon>
        <taxon>Rosaceae</taxon>
        <taxon>Rosoideae</taxon>
        <taxon>Rosoideae incertae sedis</taxon>
        <taxon>Rosa</taxon>
    </lineage>
</organism>
<dbReference type="EMBL" id="PDCK01000040">
    <property type="protein sequence ID" value="PRQ50431.1"/>
    <property type="molecule type" value="Genomic_DNA"/>
</dbReference>
<evidence type="ECO:0000313" key="1">
    <source>
        <dbReference type="EMBL" id="PRQ50431.1"/>
    </source>
</evidence>
<dbReference type="Gramene" id="PRQ50431">
    <property type="protein sequence ID" value="PRQ50431"/>
    <property type="gene ID" value="RchiOBHm_Chr2g0133111"/>
</dbReference>
<accession>A0A2P6RVH5</accession>